<dbReference type="SUPFAM" id="SSF55874">
    <property type="entry name" value="ATPase domain of HSP90 chaperone/DNA topoisomerase II/histidine kinase"/>
    <property type="match status" value="1"/>
</dbReference>
<feature type="domain" description="Histidine kinase/HSP90-like ATPase" evidence="11">
    <location>
        <begin position="295"/>
        <end position="382"/>
    </location>
</feature>
<organism evidence="13 14">
    <name type="scientific">Kribbella antibiotica</name>
    <dbReference type="NCBI Taxonomy" id="190195"/>
    <lineage>
        <taxon>Bacteria</taxon>
        <taxon>Bacillati</taxon>
        <taxon>Actinomycetota</taxon>
        <taxon>Actinomycetes</taxon>
        <taxon>Propionibacteriales</taxon>
        <taxon>Kribbellaceae</taxon>
        <taxon>Kribbella</taxon>
    </lineage>
</organism>
<feature type="domain" description="Signal transduction histidine kinase subgroup 3 dimerisation and phosphoacceptor" evidence="12">
    <location>
        <begin position="180"/>
        <end position="245"/>
    </location>
</feature>
<keyword evidence="10" id="KW-0812">Transmembrane</keyword>
<dbReference type="Gene3D" id="1.20.5.1930">
    <property type="match status" value="1"/>
</dbReference>
<dbReference type="InterPro" id="IPR036890">
    <property type="entry name" value="HATPase_C_sf"/>
</dbReference>
<evidence type="ECO:0000256" key="5">
    <source>
        <dbReference type="ARBA" id="ARBA00022741"/>
    </source>
</evidence>
<evidence type="ECO:0000256" key="3">
    <source>
        <dbReference type="ARBA" id="ARBA00022553"/>
    </source>
</evidence>
<feature type="transmembrane region" description="Helical" evidence="10">
    <location>
        <begin position="125"/>
        <end position="144"/>
    </location>
</feature>
<feature type="transmembrane region" description="Helical" evidence="10">
    <location>
        <begin position="12"/>
        <end position="32"/>
    </location>
</feature>
<evidence type="ECO:0000313" key="13">
    <source>
        <dbReference type="EMBL" id="TDD47265.1"/>
    </source>
</evidence>
<dbReference type="Gene3D" id="3.30.565.10">
    <property type="entry name" value="Histidine kinase-like ATPase, C-terminal domain"/>
    <property type="match status" value="1"/>
</dbReference>
<dbReference type="Pfam" id="PF02518">
    <property type="entry name" value="HATPase_c"/>
    <property type="match status" value="1"/>
</dbReference>
<evidence type="ECO:0000256" key="6">
    <source>
        <dbReference type="ARBA" id="ARBA00022777"/>
    </source>
</evidence>
<dbReference type="EMBL" id="SMKX01000155">
    <property type="protein sequence ID" value="TDD47265.1"/>
    <property type="molecule type" value="Genomic_DNA"/>
</dbReference>
<feature type="region of interest" description="Disordered" evidence="9">
    <location>
        <begin position="363"/>
        <end position="384"/>
    </location>
</feature>
<keyword evidence="10" id="KW-1133">Transmembrane helix</keyword>
<feature type="transmembrane region" description="Helical" evidence="10">
    <location>
        <begin position="69"/>
        <end position="94"/>
    </location>
</feature>
<keyword evidence="10" id="KW-0472">Membrane</keyword>
<evidence type="ECO:0000256" key="7">
    <source>
        <dbReference type="ARBA" id="ARBA00022840"/>
    </source>
</evidence>
<accession>A0A4R4YQ10</accession>
<protein>
    <recommendedName>
        <fullName evidence="2">histidine kinase</fullName>
        <ecNumber evidence="2">2.7.13.3</ecNumber>
    </recommendedName>
</protein>
<evidence type="ECO:0000259" key="11">
    <source>
        <dbReference type="Pfam" id="PF02518"/>
    </source>
</evidence>
<keyword evidence="14" id="KW-1185">Reference proteome</keyword>
<evidence type="ECO:0000256" key="9">
    <source>
        <dbReference type="SAM" id="MobiDB-lite"/>
    </source>
</evidence>
<dbReference type="PANTHER" id="PTHR24421:SF10">
    <property type="entry name" value="NITRATE_NITRITE SENSOR PROTEIN NARQ"/>
    <property type="match status" value="1"/>
</dbReference>
<keyword evidence="3" id="KW-0597">Phosphoprotein</keyword>
<comment type="caution">
    <text evidence="13">The sequence shown here is derived from an EMBL/GenBank/DDBJ whole genome shotgun (WGS) entry which is preliminary data.</text>
</comment>
<evidence type="ECO:0000256" key="1">
    <source>
        <dbReference type="ARBA" id="ARBA00000085"/>
    </source>
</evidence>
<dbReference type="AlphaFoldDB" id="A0A4R4YQ10"/>
<dbReference type="PANTHER" id="PTHR24421">
    <property type="entry name" value="NITRATE/NITRITE SENSOR PROTEIN NARX-RELATED"/>
    <property type="match status" value="1"/>
</dbReference>
<dbReference type="GO" id="GO:0000155">
    <property type="term" value="F:phosphorelay sensor kinase activity"/>
    <property type="evidence" value="ECO:0007669"/>
    <property type="project" value="InterPro"/>
</dbReference>
<dbReference type="Pfam" id="PF07730">
    <property type="entry name" value="HisKA_3"/>
    <property type="match status" value="1"/>
</dbReference>
<dbReference type="EC" id="2.7.13.3" evidence="2"/>
<dbReference type="GO" id="GO:0016020">
    <property type="term" value="C:membrane"/>
    <property type="evidence" value="ECO:0007669"/>
    <property type="project" value="InterPro"/>
</dbReference>
<comment type="catalytic activity">
    <reaction evidence="1">
        <text>ATP + protein L-histidine = ADP + protein N-phospho-L-histidine.</text>
        <dbReference type="EC" id="2.7.13.3"/>
    </reaction>
</comment>
<dbReference type="SUPFAM" id="SSF103473">
    <property type="entry name" value="MFS general substrate transporter"/>
    <property type="match status" value="1"/>
</dbReference>
<keyword evidence="4" id="KW-0808">Transferase</keyword>
<reference evidence="13 14" key="1">
    <citation type="submission" date="2019-03" db="EMBL/GenBank/DDBJ databases">
        <title>Draft genome sequences of novel Actinobacteria.</title>
        <authorList>
            <person name="Sahin N."/>
            <person name="Ay H."/>
            <person name="Saygin H."/>
        </authorList>
    </citation>
    <scope>NUCLEOTIDE SEQUENCE [LARGE SCALE GENOMIC DNA]</scope>
    <source>
        <strain evidence="13 14">JCM 13523</strain>
    </source>
</reference>
<dbReference type="OrthoDB" id="227596at2"/>
<dbReference type="GO" id="GO:0046983">
    <property type="term" value="F:protein dimerization activity"/>
    <property type="evidence" value="ECO:0007669"/>
    <property type="project" value="InterPro"/>
</dbReference>
<dbReference type="GO" id="GO:0005524">
    <property type="term" value="F:ATP binding"/>
    <property type="evidence" value="ECO:0007669"/>
    <property type="project" value="UniProtKB-KW"/>
</dbReference>
<evidence type="ECO:0000259" key="12">
    <source>
        <dbReference type="Pfam" id="PF07730"/>
    </source>
</evidence>
<evidence type="ECO:0000256" key="2">
    <source>
        <dbReference type="ARBA" id="ARBA00012438"/>
    </source>
</evidence>
<keyword evidence="6 13" id="KW-0418">Kinase</keyword>
<keyword evidence="8" id="KW-0902">Two-component regulatory system</keyword>
<dbReference type="InterPro" id="IPR050482">
    <property type="entry name" value="Sensor_HK_TwoCompSys"/>
</dbReference>
<dbReference type="CDD" id="cd16917">
    <property type="entry name" value="HATPase_UhpB-NarQ-NarX-like"/>
    <property type="match status" value="1"/>
</dbReference>
<keyword evidence="7" id="KW-0067">ATP-binding</keyword>
<proteinExistence type="predicted"/>
<feature type="transmembrane region" description="Helical" evidence="10">
    <location>
        <begin position="44"/>
        <end position="63"/>
    </location>
</feature>
<gene>
    <name evidence="13" type="ORF">E1263_34890</name>
</gene>
<dbReference type="Proteomes" id="UP000295124">
    <property type="component" value="Unassembled WGS sequence"/>
</dbReference>
<evidence type="ECO:0000313" key="14">
    <source>
        <dbReference type="Proteomes" id="UP000295124"/>
    </source>
</evidence>
<dbReference type="InterPro" id="IPR003594">
    <property type="entry name" value="HATPase_dom"/>
</dbReference>
<evidence type="ECO:0000256" key="4">
    <source>
        <dbReference type="ARBA" id="ARBA00022679"/>
    </source>
</evidence>
<keyword evidence="5" id="KW-0547">Nucleotide-binding</keyword>
<evidence type="ECO:0000256" key="10">
    <source>
        <dbReference type="SAM" id="Phobius"/>
    </source>
</evidence>
<dbReference type="RefSeq" id="WP_132175328.1">
    <property type="nucleotide sequence ID" value="NZ_SMKX01000155.1"/>
</dbReference>
<name>A0A4R4YQ10_9ACTN</name>
<sequence>MERADCLPAGRPGIWDAWVVVAIGALTATTIVGRLADQSQPRRLMLDLLVGVVATGLMVLLPRRPVGTAVAMALLVTLSPAGTPASTAATLGIAMRSPQRTAIAMTAVQVTAHLVQGIWRPIGGLSFGWFALLVVAVHVALLAWGQWMQARRLLLENLLDRAQRAEAEQGRRVAEARTLERTRMAREMHDVLAHRLSLLATYAGALEYRPDSSPEKLAQAAGVIRTGVHQALDELREVISVLRDTEIEEGPGGRPQPTFGDVEGLVAESRAAGTTVAYDERVDEVTSLPPATGRTAYRIVQEGLTNARKHAAGHPVTVSVSGRPGDGLRIALTNPGSSGVPIAPGSGTGLVGLTERVQLAGGTLDHQREPGGGFRLEASLPWPA</sequence>
<evidence type="ECO:0000256" key="8">
    <source>
        <dbReference type="ARBA" id="ARBA00023012"/>
    </source>
</evidence>
<dbReference type="InterPro" id="IPR011712">
    <property type="entry name" value="Sig_transdc_His_kin_sub3_dim/P"/>
</dbReference>
<dbReference type="InterPro" id="IPR036259">
    <property type="entry name" value="MFS_trans_sf"/>
</dbReference>